<feature type="signal peptide" evidence="1">
    <location>
        <begin position="1"/>
        <end position="28"/>
    </location>
</feature>
<evidence type="ECO:0000313" key="3">
    <source>
        <dbReference type="Proteomes" id="UP001597260"/>
    </source>
</evidence>
<dbReference type="RefSeq" id="WP_377566678.1">
    <property type="nucleotide sequence ID" value="NZ_JBHTMP010000003.1"/>
</dbReference>
<evidence type="ECO:0000313" key="2">
    <source>
        <dbReference type="EMBL" id="MFD1320060.1"/>
    </source>
</evidence>
<keyword evidence="1" id="KW-0732">Signal</keyword>
<accession>A0ABW3Y9J6</accession>
<evidence type="ECO:0000256" key="1">
    <source>
        <dbReference type="SAM" id="SignalP"/>
    </source>
</evidence>
<comment type="caution">
    <text evidence="2">The sequence shown here is derived from an EMBL/GenBank/DDBJ whole genome shotgun (WGS) entry which is preliminary data.</text>
</comment>
<organism evidence="2 3">
    <name type="scientific">Micromonospora sonneratiae</name>
    <dbReference type="NCBI Taxonomy" id="1184706"/>
    <lineage>
        <taxon>Bacteria</taxon>
        <taxon>Bacillati</taxon>
        <taxon>Actinomycetota</taxon>
        <taxon>Actinomycetes</taxon>
        <taxon>Micromonosporales</taxon>
        <taxon>Micromonosporaceae</taxon>
        <taxon>Micromonospora</taxon>
    </lineage>
</organism>
<keyword evidence="3" id="KW-1185">Reference proteome</keyword>
<proteinExistence type="predicted"/>
<dbReference type="Proteomes" id="UP001597260">
    <property type="component" value="Unassembled WGS sequence"/>
</dbReference>
<feature type="chain" id="PRO_5045575875" description="Peptidase inhibitor family I36" evidence="1">
    <location>
        <begin position="29"/>
        <end position="171"/>
    </location>
</feature>
<dbReference type="EMBL" id="JBHTMP010000003">
    <property type="protein sequence ID" value="MFD1320060.1"/>
    <property type="molecule type" value="Genomic_DNA"/>
</dbReference>
<sequence length="171" mass="18436">MQRIMRGGLLAAFAALVVVFGLSVPVQAHDTKGWTTIKEQPSNLTIQAGERANVPSSAAASGLDGNASGDISLNGSKCATVWTSNRAGSIYVCWTWYLSSDGVNYYGSFWGTFYDHAIDDRWVILQAKWYGRDWTPLRTAQNGGNFSGDYSGLRNLTFRACLTGGYCGAAA</sequence>
<evidence type="ECO:0008006" key="4">
    <source>
        <dbReference type="Google" id="ProtNLM"/>
    </source>
</evidence>
<gene>
    <name evidence="2" type="ORF">ACFQ4H_03035</name>
</gene>
<reference evidence="3" key="1">
    <citation type="journal article" date="2019" name="Int. J. Syst. Evol. Microbiol.">
        <title>The Global Catalogue of Microorganisms (GCM) 10K type strain sequencing project: providing services to taxonomists for standard genome sequencing and annotation.</title>
        <authorList>
            <consortium name="The Broad Institute Genomics Platform"/>
            <consortium name="The Broad Institute Genome Sequencing Center for Infectious Disease"/>
            <person name="Wu L."/>
            <person name="Ma J."/>
        </authorList>
    </citation>
    <scope>NUCLEOTIDE SEQUENCE [LARGE SCALE GENOMIC DNA]</scope>
    <source>
        <strain evidence="3">JCM 31037</strain>
    </source>
</reference>
<name>A0ABW3Y9J6_9ACTN</name>
<protein>
    <recommendedName>
        <fullName evidence="4">Peptidase inhibitor family I36</fullName>
    </recommendedName>
</protein>